<reference evidence="1" key="1">
    <citation type="submission" date="2009-04" db="EMBL/GenBank/DDBJ databases">
        <authorList>
            <person name="Weinstock G."/>
            <person name="Sodergren E."/>
            <person name="Clifton S."/>
            <person name="Fulton L."/>
            <person name="Fulton B."/>
            <person name="Courtney L."/>
            <person name="Fronick C."/>
            <person name="Harrison M."/>
            <person name="Strong C."/>
            <person name="Farmer C."/>
            <person name="Delahaunty K."/>
            <person name="Markovic C."/>
            <person name="Hall O."/>
            <person name="Minx P."/>
            <person name="Tomlinson C."/>
            <person name="Mitreva M."/>
            <person name="Nelson J."/>
            <person name="Hou S."/>
            <person name="Wollam A."/>
            <person name="Pepin K.H."/>
            <person name="Johnson M."/>
            <person name="Bhonagiri V."/>
            <person name="Nash W.E."/>
            <person name="Warren W."/>
            <person name="Chinwalla A."/>
            <person name="Mardis E.R."/>
            <person name="Wilson R.K."/>
        </authorList>
    </citation>
    <scope>NUCLEOTIDE SEQUENCE [LARGE SCALE GENOMIC DNA]</scope>
    <source>
        <strain evidence="1">ATCC 51147</strain>
    </source>
</reference>
<dbReference type="AlphaFoldDB" id="C4GMU1"/>
<name>C4GMU1_9NEIS</name>
<sequence>MGFIVVPLGWGFCGFQAAFGLIEGSLKTFCKTDNRWSIVGSPTSWQSSHTLFNQPFGGNPPPFHFIVAPIKPYTALARLAVLLVLSATRRLV</sequence>
<organism evidence="1 2">
    <name type="scientific">Kingella oralis ATCC 51147</name>
    <dbReference type="NCBI Taxonomy" id="629741"/>
    <lineage>
        <taxon>Bacteria</taxon>
        <taxon>Pseudomonadati</taxon>
        <taxon>Pseudomonadota</taxon>
        <taxon>Betaproteobacteria</taxon>
        <taxon>Neisseriales</taxon>
        <taxon>Neisseriaceae</taxon>
        <taxon>Kingella</taxon>
    </lineage>
</organism>
<dbReference type="STRING" id="629741.GCWU000324_03028"/>
<keyword evidence="2" id="KW-1185">Reference proteome</keyword>
<proteinExistence type="predicted"/>
<dbReference type="EMBL" id="ACJW02000008">
    <property type="protein sequence ID" value="EEP66627.1"/>
    <property type="molecule type" value="Genomic_DNA"/>
</dbReference>
<gene>
    <name evidence="1" type="ORF">GCWU000324_03028</name>
</gene>
<protein>
    <submittedName>
        <fullName evidence="1">Uncharacterized protein</fullName>
    </submittedName>
</protein>
<comment type="caution">
    <text evidence="1">The sequence shown here is derived from an EMBL/GenBank/DDBJ whole genome shotgun (WGS) entry which is preliminary data.</text>
</comment>
<dbReference type="Proteomes" id="UP000003009">
    <property type="component" value="Unassembled WGS sequence"/>
</dbReference>
<dbReference type="HOGENOM" id="CLU_2409369_0_0_4"/>
<evidence type="ECO:0000313" key="2">
    <source>
        <dbReference type="Proteomes" id="UP000003009"/>
    </source>
</evidence>
<evidence type="ECO:0000313" key="1">
    <source>
        <dbReference type="EMBL" id="EEP66627.1"/>
    </source>
</evidence>
<accession>C4GMU1</accession>